<evidence type="ECO:0000313" key="9">
    <source>
        <dbReference type="Proteomes" id="UP000694865"/>
    </source>
</evidence>
<comment type="cofactor">
    <cofactor evidence="1">
        <name>Zn(2+)</name>
        <dbReference type="ChEBI" id="CHEBI:29105"/>
    </cofactor>
</comment>
<evidence type="ECO:0000313" key="10">
    <source>
        <dbReference type="RefSeq" id="XP_002735873.1"/>
    </source>
</evidence>
<accession>A0ABM0GRQ9</accession>
<keyword evidence="5" id="KW-0479">Metal-binding</keyword>
<dbReference type="Proteomes" id="UP000694865">
    <property type="component" value="Unplaced"/>
</dbReference>
<organism evidence="9 10">
    <name type="scientific">Saccoglossus kowalevskii</name>
    <name type="common">Acorn worm</name>
    <dbReference type="NCBI Taxonomy" id="10224"/>
    <lineage>
        <taxon>Eukaryota</taxon>
        <taxon>Metazoa</taxon>
        <taxon>Hemichordata</taxon>
        <taxon>Enteropneusta</taxon>
        <taxon>Harrimaniidae</taxon>
        <taxon>Saccoglossus</taxon>
    </lineage>
</organism>
<dbReference type="Gene3D" id="3.30.479.10">
    <property type="entry name" value="6-pyruvoyl tetrahydropterin synthase/QueD"/>
    <property type="match status" value="1"/>
</dbReference>
<keyword evidence="9" id="KW-1185">Reference proteome</keyword>
<dbReference type="RefSeq" id="XP_002735873.1">
    <property type="nucleotide sequence ID" value="XM_002735827.1"/>
</dbReference>
<dbReference type="PROSITE" id="PS00987">
    <property type="entry name" value="PTPS_1"/>
    <property type="match status" value="1"/>
</dbReference>
<dbReference type="EC" id="4.2.3.12" evidence="4"/>
<dbReference type="InterPro" id="IPR007115">
    <property type="entry name" value="6-PTP_synth/QueD"/>
</dbReference>
<dbReference type="InterPro" id="IPR038418">
    <property type="entry name" value="6-PTP_synth/QueD_sf"/>
</dbReference>
<reference evidence="10" key="1">
    <citation type="submission" date="2025-08" db="UniProtKB">
        <authorList>
            <consortium name="RefSeq"/>
        </authorList>
    </citation>
    <scope>IDENTIFICATION</scope>
    <source>
        <tissue evidence="10">Testes</tissue>
    </source>
</reference>
<comment type="similarity">
    <text evidence="3">Belongs to the PTPS family.</text>
</comment>
<keyword evidence="6" id="KW-0862">Zinc</keyword>
<dbReference type="GeneID" id="100378870"/>
<dbReference type="PANTHER" id="PTHR12589:SF7">
    <property type="entry name" value="6-PYRUVOYL TETRAHYDROBIOPTERIN SYNTHASE"/>
    <property type="match status" value="1"/>
</dbReference>
<evidence type="ECO:0000256" key="1">
    <source>
        <dbReference type="ARBA" id="ARBA00001947"/>
    </source>
</evidence>
<comment type="pathway">
    <text evidence="2">Cofactor biosynthesis; tetrahydrobiopterin biosynthesis; tetrahydrobiopterin from 7,8-dihydroneopterin triphosphate: step 1/3.</text>
</comment>
<evidence type="ECO:0000256" key="7">
    <source>
        <dbReference type="ARBA" id="ARBA00023007"/>
    </source>
</evidence>
<dbReference type="Pfam" id="PF01242">
    <property type="entry name" value="PTPS"/>
    <property type="match status" value="1"/>
</dbReference>
<proteinExistence type="inferred from homology"/>
<dbReference type="PANTHER" id="PTHR12589">
    <property type="entry name" value="PYRUVOYL TETRAHYDROBIOPTERIN SYNTHASE"/>
    <property type="match status" value="1"/>
</dbReference>
<sequence>MEHHLLQYSELTTLMLPKDEYLNDEENRELYGLCNNPNGHGHNYKVEVIVKGEVDPVTGMVMNISDLKKYIKKHVLDEMDHKHLDLDVAHFKNTPSTAENIAIFIWDQLKNCLPEGLLYEVKVHETDKNVAFYRGE</sequence>
<dbReference type="InterPro" id="IPR022470">
    <property type="entry name" value="PTPS_Cys_AS"/>
</dbReference>
<evidence type="ECO:0000256" key="8">
    <source>
        <dbReference type="ARBA" id="ARBA00023239"/>
    </source>
</evidence>
<keyword evidence="7" id="KW-0783">Tetrahydrobiopterin biosynthesis</keyword>
<evidence type="ECO:0000256" key="5">
    <source>
        <dbReference type="ARBA" id="ARBA00022723"/>
    </source>
</evidence>
<evidence type="ECO:0000256" key="4">
    <source>
        <dbReference type="ARBA" id="ARBA00013100"/>
    </source>
</evidence>
<protein>
    <recommendedName>
        <fullName evidence="4">6-pyruvoyltetrahydropterin synthase</fullName>
        <ecNumber evidence="4">4.2.3.12</ecNumber>
    </recommendedName>
</protein>
<evidence type="ECO:0000256" key="2">
    <source>
        <dbReference type="ARBA" id="ARBA00005126"/>
    </source>
</evidence>
<evidence type="ECO:0000256" key="6">
    <source>
        <dbReference type="ARBA" id="ARBA00022833"/>
    </source>
</evidence>
<gene>
    <name evidence="10" type="primary">LOC100378870</name>
</gene>
<evidence type="ECO:0000256" key="3">
    <source>
        <dbReference type="ARBA" id="ARBA00009164"/>
    </source>
</evidence>
<name>A0ABM0GRQ9_SACKO</name>
<keyword evidence="8" id="KW-0456">Lyase</keyword>
<dbReference type="SUPFAM" id="SSF55620">
    <property type="entry name" value="Tetrahydrobiopterin biosynthesis enzymes-like"/>
    <property type="match status" value="1"/>
</dbReference>